<keyword evidence="2" id="KW-1185">Reference proteome</keyword>
<organism evidence="1 2">
    <name type="scientific">Fusarium mangiferae</name>
    <name type="common">Mango malformation disease fungus</name>
    <dbReference type="NCBI Taxonomy" id="192010"/>
    <lineage>
        <taxon>Eukaryota</taxon>
        <taxon>Fungi</taxon>
        <taxon>Dikarya</taxon>
        <taxon>Ascomycota</taxon>
        <taxon>Pezizomycotina</taxon>
        <taxon>Sordariomycetes</taxon>
        <taxon>Hypocreomycetidae</taxon>
        <taxon>Hypocreales</taxon>
        <taxon>Nectriaceae</taxon>
        <taxon>Fusarium</taxon>
        <taxon>Fusarium fujikuroi species complex</taxon>
    </lineage>
</organism>
<name>A0A1L7U0U0_FUSMA</name>
<reference evidence="2" key="1">
    <citation type="journal article" date="2016" name="Genome Biol. Evol.">
        <title>Comparative 'omics' of the Fusarium fujikuroi species complex highlights differences in genetic potential and metabolite synthesis.</title>
        <authorList>
            <person name="Niehaus E.-M."/>
            <person name="Muensterkoetter M."/>
            <person name="Proctor R.H."/>
            <person name="Brown D.W."/>
            <person name="Sharon A."/>
            <person name="Idan Y."/>
            <person name="Oren-Young L."/>
            <person name="Sieber C.M."/>
            <person name="Novak O."/>
            <person name="Pencik A."/>
            <person name="Tarkowska D."/>
            <person name="Hromadova K."/>
            <person name="Freeman S."/>
            <person name="Maymon M."/>
            <person name="Elazar M."/>
            <person name="Youssef S.A."/>
            <person name="El-Shabrawy E.S.M."/>
            <person name="Shalaby A.B.A."/>
            <person name="Houterman P."/>
            <person name="Brock N.L."/>
            <person name="Burkhardt I."/>
            <person name="Tsavkelova E.A."/>
            <person name="Dickschat J.S."/>
            <person name="Galuszka P."/>
            <person name="Gueldener U."/>
            <person name="Tudzynski B."/>
        </authorList>
    </citation>
    <scope>NUCLEOTIDE SEQUENCE [LARGE SCALE GENOMIC DNA]</scope>
    <source>
        <strain evidence="2">MRC7560</strain>
    </source>
</reference>
<comment type="caution">
    <text evidence="1">The sequence shown here is derived from an EMBL/GenBank/DDBJ whole genome shotgun (WGS) entry which is preliminary data.</text>
</comment>
<dbReference type="RefSeq" id="XP_041688410.1">
    <property type="nucleotide sequence ID" value="XM_041822762.1"/>
</dbReference>
<gene>
    <name evidence="1" type="ORF">FMAN_14924</name>
</gene>
<dbReference type="GeneID" id="65094167"/>
<dbReference type="EMBL" id="FCQH01000014">
    <property type="protein sequence ID" value="CVL03929.1"/>
    <property type="molecule type" value="Genomic_DNA"/>
</dbReference>
<sequence length="227" mass="25261">MERHRRRLEASKFWIKLEGQSDTIEAVAQAVGISSPNGRAFSATDSSGSVGSFLEINAINKTAIEMYLREIPSLTNFVPTFIPRNPARRSLSSHSPHSILDIESTLPDRRLAHLHDEPLPEHIKYPFGYFVEGDLADVTVLFSLLGCEPQLRPAMAAAGFLRGGQSLAMSNDPHGTRIVSGKALLVETEAQEDMLRVYQSNRYEVVRCPIDIGEEDMVDGFAFRFIE</sequence>
<dbReference type="AlphaFoldDB" id="A0A1L7U0U0"/>
<evidence type="ECO:0000313" key="2">
    <source>
        <dbReference type="Proteomes" id="UP000184255"/>
    </source>
</evidence>
<accession>A0A1L7U0U0</accession>
<proteinExistence type="predicted"/>
<protein>
    <submittedName>
        <fullName evidence="1">Uncharacterized protein</fullName>
    </submittedName>
</protein>
<evidence type="ECO:0000313" key="1">
    <source>
        <dbReference type="EMBL" id="CVL03929.1"/>
    </source>
</evidence>
<dbReference type="VEuPathDB" id="FungiDB:FMAN_14924"/>
<dbReference type="Proteomes" id="UP000184255">
    <property type="component" value="Unassembled WGS sequence"/>
</dbReference>